<dbReference type="GO" id="GO:0016887">
    <property type="term" value="F:ATP hydrolysis activity"/>
    <property type="evidence" value="ECO:0007669"/>
    <property type="project" value="InterPro"/>
</dbReference>
<dbReference type="EMBL" id="JASNVH010000007">
    <property type="protein sequence ID" value="MDK4307015.1"/>
    <property type="molecule type" value="Genomic_DNA"/>
</dbReference>
<dbReference type="SUPFAM" id="SSF52540">
    <property type="entry name" value="P-loop containing nucleoside triphosphate hydrolases"/>
    <property type="match status" value="1"/>
</dbReference>
<dbReference type="PANTHER" id="PTHR42711">
    <property type="entry name" value="ABC TRANSPORTER ATP-BINDING PROTEIN"/>
    <property type="match status" value="1"/>
</dbReference>
<dbReference type="InterPro" id="IPR003593">
    <property type="entry name" value="AAA+_ATPase"/>
</dbReference>
<sequence length="308" mass="32157">MVDPTVSSSPASGGRSSVQSESSASHLRSGAEPHPHAALQLQGLGKSYGDKVVVRDINLRVPRGSFYGLVGPNGSGKTTTVLMATGLLRPDTGTALVCGHNVWGSTAEANAAKAAYGLLADGLPVFDRLSGQEYLHYLGLLRGIDEPTVAQRSRELLDALDLADSSSKLIVDYSAGMTKKILLAGALLHRPDILILDEPFEAVDPVSATTIREILQAYVASSGTVIMSSHVMETVEALCDHVAVIGKNQVLADGTLDEVRAGSSLSERFVELVGGRHLAEGSLEWLAGAGQKSSSADDASDSNKGAQQ</sequence>
<feature type="compositionally biased region" description="Low complexity" evidence="6">
    <location>
        <begin position="1"/>
        <end position="25"/>
    </location>
</feature>
<organism evidence="9 10">
    <name type="scientific">Corynebacterium pseudodiphtheriticum</name>
    <dbReference type="NCBI Taxonomy" id="37637"/>
    <lineage>
        <taxon>Bacteria</taxon>
        <taxon>Bacillati</taxon>
        <taxon>Actinomycetota</taxon>
        <taxon>Actinomycetes</taxon>
        <taxon>Mycobacteriales</taxon>
        <taxon>Corynebacteriaceae</taxon>
        <taxon>Corynebacterium</taxon>
    </lineage>
</organism>
<dbReference type="Proteomes" id="UP001239759">
    <property type="component" value="Unassembled WGS sequence"/>
</dbReference>
<dbReference type="InterPro" id="IPR003439">
    <property type="entry name" value="ABC_transporter-like_ATP-bd"/>
</dbReference>
<dbReference type="PROSITE" id="PS50893">
    <property type="entry name" value="ABC_TRANSPORTER_2"/>
    <property type="match status" value="1"/>
</dbReference>
<evidence type="ECO:0000256" key="4">
    <source>
        <dbReference type="ARBA" id="ARBA00022840"/>
    </source>
</evidence>
<dbReference type="SMART" id="SM00382">
    <property type="entry name" value="AAA"/>
    <property type="match status" value="1"/>
</dbReference>
<evidence type="ECO:0000313" key="10">
    <source>
        <dbReference type="Proteomes" id="UP001224412"/>
    </source>
</evidence>
<evidence type="ECO:0000313" key="9">
    <source>
        <dbReference type="EMBL" id="MDK4307015.1"/>
    </source>
</evidence>
<accession>A0AAP4BR75</accession>
<evidence type="ECO:0000256" key="1">
    <source>
        <dbReference type="ARBA" id="ARBA00004202"/>
    </source>
</evidence>
<keyword evidence="4 9" id="KW-0067">ATP-binding</keyword>
<feature type="region of interest" description="Disordered" evidence="6">
    <location>
        <begin position="1"/>
        <end position="35"/>
    </location>
</feature>
<evidence type="ECO:0000256" key="2">
    <source>
        <dbReference type="ARBA" id="ARBA00022448"/>
    </source>
</evidence>
<evidence type="ECO:0000313" key="11">
    <source>
        <dbReference type="Proteomes" id="UP001239759"/>
    </source>
</evidence>
<feature type="region of interest" description="Disordered" evidence="6">
    <location>
        <begin position="289"/>
        <end position="308"/>
    </location>
</feature>
<dbReference type="PANTHER" id="PTHR42711:SF19">
    <property type="entry name" value="DOXORUBICIN RESISTANCE ATP-BINDING PROTEIN DRRA"/>
    <property type="match status" value="1"/>
</dbReference>
<protein>
    <submittedName>
        <fullName evidence="9">ABC transporter ATP-binding protein</fullName>
    </submittedName>
</protein>
<name>A0AAP4BR75_9CORY</name>
<comment type="subcellular location">
    <subcellularLocation>
        <location evidence="1">Cell membrane</location>
        <topology evidence="1">Peripheral membrane protein</topology>
    </subcellularLocation>
</comment>
<evidence type="ECO:0000256" key="3">
    <source>
        <dbReference type="ARBA" id="ARBA00022741"/>
    </source>
</evidence>
<dbReference type="CDD" id="cd03230">
    <property type="entry name" value="ABC_DR_subfamily_A"/>
    <property type="match status" value="1"/>
</dbReference>
<evidence type="ECO:0000256" key="5">
    <source>
        <dbReference type="ARBA" id="ARBA00023251"/>
    </source>
</evidence>
<feature type="domain" description="ABC transporter" evidence="7">
    <location>
        <begin position="39"/>
        <end position="272"/>
    </location>
</feature>
<keyword evidence="2" id="KW-0813">Transport</keyword>
<comment type="caution">
    <text evidence="9">The sequence shown here is derived from an EMBL/GenBank/DDBJ whole genome shotgun (WGS) entry which is preliminary data.</text>
</comment>
<reference evidence="9 11" key="1">
    <citation type="submission" date="2023-05" db="EMBL/GenBank/DDBJ databases">
        <title>Metabolic capabilities are highly conserved among human nasal-associated Corynebacterium species in pangenomic analyses.</title>
        <authorList>
            <person name="Tran T.H."/>
            <person name="Roberts A.Q."/>
            <person name="Escapa I.F."/>
            <person name="Gao W."/>
            <person name="Conlan S."/>
            <person name="Kong H."/>
            <person name="Segre J.A."/>
            <person name="Kelly M.S."/>
            <person name="Lemon K.P."/>
        </authorList>
    </citation>
    <scope>NUCLEOTIDE SEQUENCE</scope>
    <source>
        <strain evidence="9">KPL2773</strain>
        <strain evidence="8 11">KPL3772</strain>
    </source>
</reference>
<proteinExistence type="predicted"/>
<evidence type="ECO:0000313" key="8">
    <source>
        <dbReference type="EMBL" id="MDK4289489.1"/>
    </source>
</evidence>
<gene>
    <name evidence="8" type="ORF">QPX23_01895</name>
    <name evidence="9" type="ORF">QPX42_05580</name>
</gene>
<dbReference type="EMBL" id="JASNUQ010000002">
    <property type="protein sequence ID" value="MDK4289489.1"/>
    <property type="molecule type" value="Genomic_DNA"/>
</dbReference>
<dbReference type="Proteomes" id="UP001224412">
    <property type="component" value="Unassembled WGS sequence"/>
</dbReference>
<keyword evidence="5" id="KW-0046">Antibiotic resistance</keyword>
<keyword evidence="11" id="KW-1185">Reference proteome</keyword>
<dbReference type="GO" id="GO:0046677">
    <property type="term" value="P:response to antibiotic"/>
    <property type="evidence" value="ECO:0007669"/>
    <property type="project" value="UniProtKB-KW"/>
</dbReference>
<dbReference type="GO" id="GO:0005886">
    <property type="term" value="C:plasma membrane"/>
    <property type="evidence" value="ECO:0007669"/>
    <property type="project" value="UniProtKB-SubCell"/>
</dbReference>
<dbReference type="GO" id="GO:0005524">
    <property type="term" value="F:ATP binding"/>
    <property type="evidence" value="ECO:0007669"/>
    <property type="project" value="UniProtKB-KW"/>
</dbReference>
<dbReference type="InterPro" id="IPR027417">
    <property type="entry name" value="P-loop_NTPase"/>
</dbReference>
<dbReference type="RefSeq" id="WP_021353350.1">
    <property type="nucleotide sequence ID" value="NZ_CP051667.1"/>
</dbReference>
<dbReference type="Gene3D" id="3.40.50.300">
    <property type="entry name" value="P-loop containing nucleotide triphosphate hydrolases"/>
    <property type="match status" value="1"/>
</dbReference>
<evidence type="ECO:0000256" key="6">
    <source>
        <dbReference type="SAM" id="MobiDB-lite"/>
    </source>
</evidence>
<dbReference type="InterPro" id="IPR050763">
    <property type="entry name" value="ABC_transporter_ATP-binding"/>
</dbReference>
<dbReference type="AlphaFoldDB" id="A0AAP4BR75"/>
<keyword evidence="3" id="KW-0547">Nucleotide-binding</keyword>
<dbReference type="Pfam" id="PF00005">
    <property type="entry name" value="ABC_tran"/>
    <property type="match status" value="1"/>
</dbReference>
<evidence type="ECO:0000259" key="7">
    <source>
        <dbReference type="PROSITE" id="PS50893"/>
    </source>
</evidence>
<dbReference type="GeneID" id="42782530"/>